<protein>
    <submittedName>
        <fullName evidence="2">Uncharacterized protein</fullName>
    </submittedName>
</protein>
<organism evidence="2">
    <name type="scientific">Arion vulgaris</name>
    <dbReference type="NCBI Taxonomy" id="1028688"/>
    <lineage>
        <taxon>Eukaryota</taxon>
        <taxon>Metazoa</taxon>
        <taxon>Spiralia</taxon>
        <taxon>Lophotrochozoa</taxon>
        <taxon>Mollusca</taxon>
        <taxon>Gastropoda</taxon>
        <taxon>Heterobranchia</taxon>
        <taxon>Euthyneura</taxon>
        <taxon>Panpulmonata</taxon>
        <taxon>Eupulmonata</taxon>
        <taxon>Stylommatophora</taxon>
        <taxon>Helicina</taxon>
        <taxon>Arionoidea</taxon>
        <taxon>Arionidae</taxon>
        <taxon>Arion</taxon>
    </lineage>
</organism>
<feature type="compositionally biased region" description="Polar residues" evidence="1">
    <location>
        <begin position="1"/>
        <end position="10"/>
    </location>
</feature>
<proteinExistence type="predicted"/>
<reference evidence="2" key="1">
    <citation type="submission" date="2014-12" db="EMBL/GenBank/DDBJ databases">
        <title>Insight into the proteome of Arion vulgaris.</title>
        <authorList>
            <person name="Aradska J."/>
            <person name="Bulat T."/>
            <person name="Smidak R."/>
            <person name="Sarate P."/>
            <person name="Gangsoo J."/>
            <person name="Sialana F."/>
            <person name="Bilban M."/>
            <person name="Lubec G."/>
        </authorList>
    </citation>
    <scope>NUCLEOTIDE SEQUENCE</scope>
    <source>
        <tissue evidence="2">Skin</tissue>
    </source>
</reference>
<feature type="non-terminal residue" evidence="2">
    <location>
        <position position="1"/>
    </location>
</feature>
<dbReference type="AlphaFoldDB" id="A0A0B7BUZ3"/>
<feature type="region of interest" description="Disordered" evidence="1">
    <location>
        <begin position="1"/>
        <end position="76"/>
    </location>
</feature>
<accession>A0A0B7BUZ3</accession>
<gene>
    <name evidence="2" type="primary">ORF213606</name>
</gene>
<dbReference type="EMBL" id="HACG01049963">
    <property type="protein sequence ID" value="CEK96828.1"/>
    <property type="molecule type" value="Transcribed_RNA"/>
</dbReference>
<evidence type="ECO:0000313" key="2">
    <source>
        <dbReference type="EMBL" id="CEK96828.1"/>
    </source>
</evidence>
<evidence type="ECO:0000256" key="1">
    <source>
        <dbReference type="SAM" id="MobiDB-lite"/>
    </source>
</evidence>
<feature type="compositionally biased region" description="Polar residues" evidence="1">
    <location>
        <begin position="57"/>
        <end position="71"/>
    </location>
</feature>
<sequence length="289" mass="30267">GKSHSNQQPVHCSDMEGPSGGSSAGVVNCVGNGGGESKPSHRNSSGDGDGGISNNGKSHSNQPSVHYSDSNKSGEDCPSDLLQNLNCQVIHQCPGDNAEDDENLDHNNSHVGCEINTVGTIESNHLVEPQFLKEVCGEKENLGIAGEELVTEQRTMLSLNAATENGHAGTINNNNTSTVLNNNVNSRTSDLTTVVVSSTPTLCTAQYNGQYSFQGIHPLAQPVEFSEIPGYCDCLKDDQSKVSVCLGDCGLEAPSNQAHIKHNGVTSTFCNVGPSSPAVQVESKCCSVV</sequence>
<name>A0A0B7BUZ3_9EUPU</name>